<organism evidence="2 3">
    <name type="scientific">Botrytis galanthina</name>
    <dbReference type="NCBI Taxonomy" id="278940"/>
    <lineage>
        <taxon>Eukaryota</taxon>
        <taxon>Fungi</taxon>
        <taxon>Dikarya</taxon>
        <taxon>Ascomycota</taxon>
        <taxon>Pezizomycotina</taxon>
        <taxon>Leotiomycetes</taxon>
        <taxon>Helotiales</taxon>
        <taxon>Sclerotiniaceae</taxon>
        <taxon>Botrytis</taxon>
    </lineage>
</organism>
<proteinExistence type="predicted"/>
<dbReference type="EMBL" id="PQXL01000240">
    <property type="protein sequence ID" value="THV48564.1"/>
    <property type="molecule type" value="Genomic_DNA"/>
</dbReference>
<feature type="compositionally biased region" description="Basic and acidic residues" evidence="1">
    <location>
        <begin position="46"/>
        <end position="67"/>
    </location>
</feature>
<dbReference type="AlphaFoldDB" id="A0A4S8R5U3"/>
<dbReference type="Proteomes" id="UP000308671">
    <property type="component" value="Unassembled WGS sequence"/>
</dbReference>
<evidence type="ECO:0000313" key="2">
    <source>
        <dbReference type="EMBL" id="THV48564.1"/>
    </source>
</evidence>
<protein>
    <submittedName>
        <fullName evidence="2">Uncharacterized protein</fullName>
    </submittedName>
</protein>
<gene>
    <name evidence="2" type="ORF">BGAL_0240g00030</name>
</gene>
<reference evidence="2 3" key="1">
    <citation type="submission" date="2017-12" db="EMBL/GenBank/DDBJ databases">
        <title>Comparative genomics of Botrytis spp.</title>
        <authorList>
            <person name="Valero-Jimenez C.A."/>
            <person name="Tapia P."/>
            <person name="Veloso J."/>
            <person name="Silva-Moreno E."/>
            <person name="Staats M."/>
            <person name="Valdes J.H."/>
            <person name="Van Kan J.A.L."/>
        </authorList>
    </citation>
    <scope>NUCLEOTIDE SEQUENCE [LARGE SCALE GENOMIC DNA]</scope>
    <source>
        <strain evidence="2 3">MUCL435</strain>
    </source>
</reference>
<feature type="compositionally biased region" description="Acidic residues" evidence="1">
    <location>
        <begin position="73"/>
        <end position="82"/>
    </location>
</feature>
<accession>A0A4S8R5U3</accession>
<sequence length="158" mass="17950">MYQEIEKCSQFNHKTKKDGLAASKSQWGKNNMDIRIKDKKIEIKLEEYETGGESKLRTKAKDSDDGMKTNSDGDADSDDYEDDIRANGPSAKAFYMPTTPRPSAQTPSLNYRWRGELREKKDNPENTGSRSIEYNSEATLHKITFMEPKGTKSTGTLR</sequence>
<evidence type="ECO:0000256" key="1">
    <source>
        <dbReference type="SAM" id="MobiDB-lite"/>
    </source>
</evidence>
<feature type="region of interest" description="Disordered" evidence="1">
    <location>
        <begin position="46"/>
        <end position="132"/>
    </location>
</feature>
<evidence type="ECO:0000313" key="3">
    <source>
        <dbReference type="Proteomes" id="UP000308671"/>
    </source>
</evidence>
<feature type="compositionally biased region" description="Basic and acidic residues" evidence="1">
    <location>
        <begin position="113"/>
        <end position="124"/>
    </location>
</feature>
<keyword evidence="3" id="KW-1185">Reference proteome</keyword>
<comment type="caution">
    <text evidence="2">The sequence shown here is derived from an EMBL/GenBank/DDBJ whole genome shotgun (WGS) entry which is preliminary data.</text>
</comment>
<name>A0A4S8R5U3_9HELO</name>